<dbReference type="AlphaFoldDB" id="A0A2B7XXY6"/>
<gene>
    <name evidence="2" type="ORF">AJ79_03491</name>
</gene>
<dbReference type="InterPro" id="IPR018858">
    <property type="entry name" value="DUF2458"/>
</dbReference>
<evidence type="ECO:0000313" key="2">
    <source>
        <dbReference type="EMBL" id="PGH13643.1"/>
    </source>
</evidence>
<dbReference type="Proteomes" id="UP000223968">
    <property type="component" value="Unassembled WGS sequence"/>
</dbReference>
<sequence length="238" mass="26107">MAAPSDSPVPDLASVLKTLSAYAPAASGQQGVPLNRSVEDPGHNSYNGATSLPNHAPQTQNPPPIDNSASLPDPSTITAWPAALKYVMKTVAQSETTQYKIRRLIRSQHDHEKQWWEGRRALLVKQEGRSEKRKQLDEVLRSVGGMVAKNSDGPTPEDDKKELDTYDKKVHKALKSMSKALDAELRGLGIPFFAIQHKLVESPSTPTLDTEPSAALTPDQLTALQLRMLQLLEDLCKE</sequence>
<dbReference type="EMBL" id="PDNB01000043">
    <property type="protein sequence ID" value="PGH13643.1"/>
    <property type="molecule type" value="Genomic_DNA"/>
</dbReference>
<accession>A0A2B7XXY6</accession>
<evidence type="ECO:0000256" key="1">
    <source>
        <dbReference type="SAM" id="MobiDB-lite"/>
    </source>
</evidence>
<name>A0A2B7XXY6_9EURO</name>
<dbReference type="OrthoDB" id="5363415at2759"/>
<proteinExistence type="predicted"/>
<reference evidence="2 3" key="1">
    <citation type="submission" date="2017-10" db="EMBL/GenBank/DDBJ databases">
        <title>Comparative genomics in systemic dimorphic fungi from Ajellomycetaceae.</title>
        <authorList>
            <person name="Munoz J.F."/>
            <person name="Mcewen J.G."/>
            <person name="Clay O.K."/>
            <person name="Cuomo C.A."/>
        </authorList>
    </citation>
    <scope>NUCLEOTIDE SEQUENCE [LARGE SCALE GENOMIC DNA]</scope>
    <source>
        <strain evidence="2 3">UAMH5409</strain>
    </source>
</reference>
<feature type="compositionally biased region" description="Polar residues" evidence="1">
    <location>
        <begin position="44"/>
        <end position="59"/>
    </location>
</feature>
<dbReference type="Pfam" id="PF10454">
    <property type="entry name" value="DUF2458"/>
    <property type="match status" value="1"/>
</dbReference>
<protein>
    <submittedName>
        <fullName evidence="2">Uncharacterized protein</fullName>
    </submittedName>
</protein>
<comment type="caution">
    <text evidence="2">The sequence shown here is derived from an EMBL/GenBank/DDBJ whole genome shotgun (WGS) entry which is preliminary data.</text>
</comment>
<evidence type="ECO:0000313" key="3">
    <source>
        <dbReference type="Proteomes" id="UP000223968"/>
    </source>
</evidence>
<organism evidence="2 3">
    <name type="scientific">Helicocarpus griseus UAMH5409</name>
    <dbReference type="NCBI Taxonomy" id="1447875"/>
    <lineage>
        <taxon>Eukaryota</taxon>
        <taxon>Fungi</taxon>
        <taxon>Dikarya</taxon>
        <taxon>Ascomycota</taxon>
        <taxon>Pezizomycotina</taxon>
        <taxon>Eurotiomycetes</taxon>
        <taxon>Eurotiomycetidae</taxon>
        <taxon>Onygenales</taxon>
        <taxon>Ajellomycetaceae</taxon>
        <taxon>Helicocarpus</taxon>
    </lineage>
</organism>
<feature type="region of interest" description="Disordered" evidence="1">
    <location>
        <begin position="24"/>
        <end position="73"/>
    </location>
</feature>
<keyword evidence="3" id="KW-1185">Reference proteome</keyword>